<evidence type="ECO:0000259" key="3">
    <source>
        <dbReference type="Pfam" id="PF20237"/>
    </source>
</evidence>
<feature type="region of interest" description="Disordered" evidence="1">
    <location>
        <begin position="1"/>
        <end position="143"/>
    </location>
</feature>
<sequence>MSDRAQTRARPSWSSSEGAIQEAVSQQSKVEDYEETNSQSPSEGATHYPTPPSSASKLDHTRSNVQRTVSGSAVTQPTPTDDTAVTKPTGNRSKMPREARNVKNRGSRRPASISSSGPDPHFVPHDTFTPSPESSYFKNTPSGRQAMPSAYDATTVAVANYPQSPVSPMSYTGWGPNHTPTGYPPSQDLFSPQQSGFPLIEQSYHPGFTYVNQTASKLEPPIVNQSPSYDTSYDTSYPETQDEMAVPNGNLPMEALDGYASIAARISGRAEPQLKPIYRRFDWLLYRNLLRYQDQLGMLEEELIRMDSITTRFGGHIPVSAREEQRLGHQIHQDRVNLMERIDGILSKYKLAMSTLEYMQKRPSPTNDELQAYRTYLNHRQILIDEETQFLGASDLVALSHGTTTNVPGVNQGPPVAPIVPLRTLINGFSMSFLCLGVLMMVLPDLITRLVMLICYGVLVTTILSTTGHLRRLRQLFEG</sequence>
<dbReference type="Pfam" id="PF20237">
    <property type="entry name" value="DUF6594"/>
    <property type="match status" value="1"/>
</dbReference>
<feature type="compositionally biased region" description="Polar residues" evidence="1">
    <location>
        <begin position="128"/>
        <end position="143"/>
    </location>
</feature>
<dbReference type="PANTHER" id="PTHR34502:SF6">
    <property type="entry name" value="DUF6594 DOMAIN-CONTAINING PROTEIN"/>
    <property type="match status" value="1"/>
</dbReference>
<keyword evidence="2" id="KW-0472">Membrane</keyword>
<reference evidence="5" key="1">
    <citation type="journal article" date="2016" name="Genome Biol. Evol.">
        <title>Comparative 'omics' of the Fusarium fujikuroi species complex highlights differences in genetic potential and metabolite synthesis.</title>
        <authorList>
            <person name="Niehaus E.-M."/>
            <person name="Muensterkoetter M."/>
            <person name="Proctor R.H."/>
            <person name="Brown D.W."/>
            <person name="Sharon A."/>
            <person name="Idan Y."/>
            <person name="Oren-Young L."/>
            <person name="Sieber C.M."/>
            <person name="Novak O."/>
            <person name="Pencik A."/>
            <person name="Tarkowska D."/>
            <person name="Hromadova K."/>
            <person name="Freeman S."/>
            <person name="Maymon M."/>
            <person name="Elazar M."/>
            <person name="Youssef S.A."/>
            <person name="El-Shabrawy E.S.M."/>
            <person name="Shalaby A.B.A."/>
            <person name="Houterman P."/>
            <person name="Brock N.L."/>
            <person name="Burkhardt I."/>
            <person name="Tsavkelova E.A."/>
            <person name="Dickschat J.S."/>
            <person name="Galuszka P."/>
            <person name="Gueldener U."/>
            <person name="Tudzynski B."/>
        </authorList>
    </citation>
    <scope>NUCLEOTIDE SEQUENCE [LARGE SCALE GENOMIC DNA]</scope>
    <source>
        <strain evidence="5">MRC7560</strain>
    </source>
</reference>
<evidence type="ECO:0000256" key="2">
    <source>
        <dbReference type="SAM" id="Phobius"/>
    </source>
</evidence>
<dbReference type="PANTHER" id="PTHR34502">
    <property type="entry name" value="DUF6594 DOMAIN-CONTAINING PROTEIN-RELATED"/>
    <property type="match status" value="1"/>
</dbReference>
<gene>
    <name evidence="4" type="ORF">FMAN_05710</name>
</gene>
<keyword evidence="2" id="KW-0812">Transmembrane</keyword>
<evidence type="ECO:0000256" key="1">
    <source>
        <dbReference type="SAM" id="MobiDB-lite"/>
    </source>
</evidence>
<dbReference type="VEuPathDB" id="FungiDB:FMAN_05710"/>
<proteinExistence type="predicted"/>
<dbReference type="InterPro" id="IPR046529">
    <property type="entry name" value="DUF6594"/>
</dbReference>
<dbReference type="EMBL" id="FCQH01000002">
    <property type="protein sequence ID" value="CVK87154.1"/>
    <property type="molecule type" value="Genomic_DNA"/>
</dbReference>
<protein>
    <recommendedName>
        <fullName evidence="3">DUF6594 domain-containing protein</fullName>
    </recommendedName>
</protein>
<feature type="compositionally biased region" description="Polar residues" evidence="1">
    <location>
        <begin position="12"/>
        <end position="28"/>
    </location>
</feature>
<name>A0A1L7STI2_FUSMA</name>
<feature type="transmembrane region" description="Helical" evidence="2">
    <location>
        <begin position="450"/>
        <end position="470"/>
    </location>
</feature>
<keyword evidence="2" id="KW-1133">Transmembrane helix</keyword>
<organism evidence="4 5">
    <name type="scientific">Fusarium mangiferae</name>
    <name type="common">Mango malformation disease fungus</name>
    <dbReference type="NCBI Taxonomy" id="192010"/>
    <lineage>
        <taxon>Eukaryota</taxon>
        <taxon>Fungi</taxon>
        <taxon>Dikarya</taxon>
        <taxon>Ascomycota</taxon>
        <taxon>Pezizomycotina</taxon>
        <taxon>Sordariomycetes</taxon>
        <taxon>Hypocreomycetidae</taxon>
        <taxon>Hypocreales</taxon>
        <taxon>Nectriaceae</taxon>
        <taxon>Fusarium</taxon>
        <taxon>Fusarium fujikuroi species complex</taxon>
    </lineage>
</organism>
<feature type="domain" description="DUF6594" evidence="3">
    <location>
        <begin position="259"/>
        <end position="472"/>
    </location>
</feature>
<keyword evidence="5" id="KW-1185">Reference proteome</keyword>
<dbReference type="RefSeq" id="XP_041678548.1">
    <property type="nucleotide sequence ID" value="XM_041827601.1"/>
</dbReference>
<dbReference type="AlphaFoldDB" id="A0A1L7STI2"/>
<accession>A0A1L7STI2</accession>
<feature type="compositionally biased region" description="Polar residues" evidence="1">
    <location>
        <begin position="63"/>
        <end position="92"/>
    </location>
</feature>
<evidence type="ECO:0000313" key="4">
    <source>
        <dbReference type="EMBL" id="CVK87154.1"/>
    </source>
</evidence>
<evidence type="ECO:0000313" key="5">
    <source>
        <dbReference type="Proteomes" id="UP000184255"/>
    </source>
</evidence>
<dbReference type="GeneID" id="65084975"/>
<comment type="caution">
    <text evidence="4">The sequence shown here is derived from an EMBL/GenBank/DDBJ whole genome shotgun (WGS) entry which is preliminary data.</text>
</comment>
<dbReference type="Proteomes" id="UP000184255">
    <property type="component" value="Unassembled WGS sequence"/>
</dbReference>